<feature type="region of interest" description="Disordered" evidence="1">
    <location>
        <begin position="400"/>
        <end position="430"/>
    </location>
</feature>
<dbReference type="AlphaFoldDB" id="A0A7S1VGY4"/>
<sequence length="430" mass="44148">MATPTTVPASSGDNRDPKRQKGTQGGHPPPPHTIHMTTGPYGAPAPPPGAAPYGTSAPPHFAQAPYGAPPPPSGFPMATQYGQGPPMSSGYGPPSGPGFASAPPGPPTMGGGWGGQAPAAGMPMGYRHGGMPTADRSAYGSYRGPPPSSHPMSRGPPPKTGPPPPGTPGAKPGGQYWQGSSYPPSVGGYMSGPPPPPPHGPPPPHMAWGSSAAPSRAAPMPTQTMPPHMSTPTAARMAQSPARPRGPPDTYGPDMSSSGAGPPPSCKPIGSGAPPPPPEDMYAQRRDDGETSSQKSKGSGKESDKDKGRGSYRCGRCGVPKKGHVCPYQPKLKRRPDEPPPVMRNAALQVEMDEFMTVRRLNLEIQGFPESYATAPDHCNNMVVGEPHPLALHGGVMHTGSDATDARMSSPTASLKASPRGSPIVEQEAK</sequence>
<reference evidence="2" key="1">
    <citation type="submission" date="2021-01" db="EMBL/GenBank/DDBJ databases">
        <authorList>
            <person name="Corre E."/>
            <person name="Pelletier E."/>
            <person name="Niang G."/>
            <person name="Scheremetjew M."/>
            <person name="Finn R."/>
            <person name="Kale V."/>
            <person name="Holt S."/>
            <person name="Cochrane G."/>
            <person name="Meng A."/>
            <person name="Brown T."/>
            <person name="Cohen L."/>
        </authorList>
    </citation>
    <scope>NUCLEOTIDE SEQUENCE</scope>
    <source>
        <strain evidence="2">CCMP 410</strain>
    </source>
</reference>
<organism evidence="2">
    <name type="scientific">Grammatophora oceanica</name>
    <dbReference type="NCBI Taxonomy" id="210454"/>
    <lineage>
        <taxon>Eukaryota</taxon>
        <taxon>Sar</taxon>
        <taxon>Stramenopiles</taxon>
        <taxon>Ochrophyta</taxon>
        <taxon>Bacillariophyta</taxon>
        <taxon>Fragilariophyceae</taxon>
        <taxon>Fragilariophycidae</taxon>
        <taxon>Rhabdonematales</taxon>
        <taxon>Grammatophoraceae</taxon>
        <taxon>Grammatophora</taxon>
    </lineage>
</organism>
<feature type="compositionally biased region" description="Low complexity" evidence="1">
    <location>
        <begin position="51"/>
        <end position="66"/>
    </location>
</feature>
<proteinExistence type="predicted"/>
<feature type="compositionally biased region" description="Basic and acidic residues" evidence="1">
    <location>
        <begin position="299"/>
        <end position="309"/>
    </location>
</feature>
<accession>A0A7S1VGY4</accession>
<feature type="compositionally biased region" description="Low complexity" evidence="1">
    <location>
        <begin position="33"/>
        <end position="42"/>
    </location>
</feature>
<feature type="compositionally biased region" description="Pro residues" evidence="1">
    <location>
        <begin position="144"/>
        <end position="167"/>
    </location>
</feature>
<evidence type="ECO:0000256" key="1">
    <source>
        <dbReference type="SAM" id="MobiDB-lite"/>
    </source>
</evidence>
<feature type="compositionally biased region" description="Pro residues" evidence="1">
    <location>
        <begin position="192"/>
        <end position="205"/>
    </location>
</feature>
<feature type="compositionally biased region" description="Polar residues" evidence="1">
    <location>
        <begin position="222"/>
        <end position="233"/>
    </location>
</feature>
<gene>
    <name evidence="2" type="ORF">GOCE00092_LOCUS20155</name>
</gene>
<feature type="compositionally biased region" description="Low complexity" evidence="1">
    <location>
        <begin position="210"/>
        <end position="221"/>
    </location>
</feature>
<name>A0A7S1VGY4_9STRA</name>
<feature type="compositionally biased region" description="Low complexity" evidence="1">
    <location>
        <begin position="75"/>
        <end position="102"/>
    </location>
</feature>
<protein>
    <submittedName>
        <fullName evidence="2">Uncharacterized protein</fullName>
    </submittedName>
</protein>
<feature type="compositionally biased region" description="Polar residues" evidence="1">
    <location>
        <begin position="1"/>
        <end position="12"/>
    </location>
</feature>
<feature type="compositionally biased region" description="Low complexity" evidence="1">
    <location>
        <begin position="116"/>
        <end position="125"/>
    </location>
</feature>
<feature type="region of interest" description="Disordered" evidence="1">
    <location>
        <begin position="1"/>
        <end position="316"/>
    </location>
</feature>
<evidence type="ECO:0000313" key="2">
    <source>
        <dbReference type="EMBL" id="CAD9297835.1"/>
    </source>
</evidence>
<dbReference type="EMBL" id="HBGK01038781">
    <property type="protein sequence ID" value="CAD9297835.1"/>
    <property type="molecule type" value="Transcribed_RNA"/>
</dbReference>
<feature type="compositionally biased region" description="Low complexity" evidence="1">
    <location>
        <begin position="168"/>
        <end position="188"/>
    </location>
</feature>
<dbReference type="PRINTS" id="PR01217">
    <property type="entry name" value="PRICHEXTENSN"/>
</dbReference>